<dbReference type="InterPro" id="IPR036286">
    <property type="entry name" value="LexA/Signal_pep-like_sf"/>
</dbReference>
<comment type="catalytic activity">
    <reaction evidence="1 8">
        <text>Cleavage of hydrophobic, N-terminal signal or leader sequences from secreted and periplasmic proteins.</text>
        <dbReference type="EC" id="3.4.21.89"/>
    </reaction>
</comment>
<dbReference type="SUPFAM" id="SSF51306">
    <property type="entry name" value="LexA/Signal peptidase"/>
    <property type="match status" value="1"/>
</dbReference>
<dbReference type="PRINTS" id="PR00727">
    <property type="entry name" value="LEADERPTASE"/>
</dbReference>
<evidence type="ECO:0000256" key="5">
    <source>
        <dbReference type="ARBA" id="ARBA00022670"/>
    </source>
</evidence>
<keyword evidence="12" id="KW-1185">Reference proteome</keyword>
<dbReference type="InterPro" id="IPR019758">
    <property type="entry name" value="Pept_S26A_signal_pept_1_CS"/>
</dbReference>
<sequence>MKRGIFVSGNIAKLMDWIKPIVIAAVVIVLVRSFLVTPIVVDGASMKPTLENGDRLIVKKIGDFERFDIVVFNTSIGTKYVKRIIGMPGDHIAYKNDELFINGILFEEPYLNSSKSQLKGALPFTLDFSIEETLNISKIPDGFYFVIGDNRRNSNDSRNPEIGLVAEEEIIGTTDVRFYPFNDIELLK</sequence>
<dbReference type="InterPro" id="IPR019757">
    <property type="entry name" value="Pept_S26A_signal_pept_1_Lys-AS"/>
</dbReference>
<evidence type="ECO:0000256" key="1">
    <source>
        <dbReference type="ARBA" id="ARBA00000677"/>
    </source>
</evidence>
<evidence type="ECO:0000313" key="11">
    <source>
        <dbReference type="EMBL" id="EKB44745.1"/>
    </source>
</evidence>
<dbReference type="PROSITE" id="PS00761">
    <property type="entry name" value="SPASE_I_3"/>
    <property type="match status" value="1"/>
</dbReference>
<dbReference type="GO" id="GO:0006465">
    <property type="term" value="P:signal peptide processing"/>
    <property type="evidence" value="ECO:0007669"/>
    <property type="project" value="InterPro"/>
</dbReference>
<evidence type="ECO:0000313" key="12">
    <source>
        <dbReference type="Proteomes" id="UP000004738"/>
    </source>
</evidence>
<dbReference type="Pfam" id="PF10502">
    <property type="entry name" value="Peptidase_S26"/>
    <property type="match status" value="1"/>
</dbReference>
<feature type="domain" description="Peptidase S26" evidence="10">
    <location>
        <begin position="15"/>
        <end position="179"/>
    </location>
</feature>
<dbReference type="PANTHER" id="PTHR43390:SF1">
    <property type="entry name" value="CHLOROPLAST PROCESSING PEPTIDASE"/>
    <property type="match status" value="1"/>
</dbReference>
<dbReference type="CDD" id="cd06530">
    <property type="entry name" value="S26_SPase_I"/>
    <property type="match status" value="1"/>
</dbReference>
<dbReference type="PROSITE" id="PS00501">
    <property type="entry name" value="SPASE_I_1"/>
    <property type="match status" value="1"/>
</dbReference>
<dbReference type="AlphaFoldDB" id="K1KKU5"/>
<dbReference type="PATRIC" id="fig|1224748.3.peg.2337"/>
<evidence type="ECO:0000256" key="8">
    <source>
        <dbReference type="RuleBase" id="RU003993"/>
    </source>
</evidence>
<keyword evidence="5 8" id="KW-0645">Protease</keyword>
<accession>K1KKU5</accession>
<dbReference type="Gene3D" id="2.10.109.10">
    <property type="entry name" value="Umud Fragment, subunit A"/>
    <property type="match status" value="1"/>
</dbReference>
<dbReference type="PANTHER" id="PTHR43390">
    <property type="entry name" value="SIGNAL PEPTIDASE I"/>
    <property type="match status" value="1"/>
</dbReference>
<feature type="active site" evidence="7">
    <location>
        <position position="45"/>
    </location>
</feature>
<comment type="subcellular location">
    <subcellularLocation>
        <location evidence="2">Cell membrane</location>
        <topology evidence="2">Single-pass type II membrane protein</topology>
    </subcellularLocation>
    <subcellularLocation>
        <location evidence="9">Membrane</location>
        <topology evidence="9">Single-pass type II membrane protein</topology>
    </subcellularLocation>
</comment>
<reference evidence="11 12" key="1">
    <citation type="journal article" date="2012" name="J. Bacteriol.">
        <title>Draft Genome Sequence of Bacillus isronensis Strain B3W22, Isolated from the Upper Atmosphere.</title>
        <authorList>
            <person name="Shivaji S."/>
            <person name="Ara S."/>
            <person name="Singh S.K."/>
            <person name="Bandi S."/>
            <person name="Singh A."/>
            <person name="Pinnaka A.K."/>
        </authorList>
    </citation>
    <scope>NUCLEOTIDE SEQUENCE [LARGE SCALE GENOMIC DNA]</scope>
    <source>
        <strain evidence="11 12">B3W22</strain>
    </source>
</reference>
<evidence type="ECO:0000256" key="3">
    <source>
        <dbReference type="ARBA" id="ARBA00009370"/>
    </source>
</evidence>
<evidence type="ECO:0000256" key="7">
    <source>
        <dbReference type="PIRSR" id="PIRSR600223-1"/>
    </source>
</evidence>
<dbReference type="NCBIfam" id="TIGR02227">
    <property type="entry name" value="sigpep_I_bact"/>
    <property type="match status" value="1"/>
</dbReference>
<name>K1KKU5_9BACL</name>
<comment type="caution">
    <text evidence="11">The sequence shown here is derived from an EMBL/GenBank/DDBJ whole genome shotgun (WGS) entry which is preliminary data.</text>
</comment>
<feature type="active site" evidence="7">
    <location>
        <position position="82"/>
    </location>
</feature>
<keyword evidence="8" id="KW-0812">Transmembrane</keyword>
<evidence type="ECO:0000256" key="6">
    <source>
        <dbReference type="ARBA" id="ARBA00022801"/>
    </source>
</evidence>
<dbReference type="GO" id="GO:0004252">
    <property type="term" value="F:serine-type endopeptidase activity"/>
    <property type="evidence" value="ECO:0007669"/>
    <property type="project" value="InterPro"/>
</dbReference>
<dbReference type="Proteomes" id="UP000004738">
    <property type="component" value="Unassembled WGS sequence"/>
</dbReference>
<evidence type="ECO:0000259" key="10">
    <source>
        <dbReference type="Pfam" id="PF10502"/>
    </source>
</evidence>
<dbReference type="InterPro" id="IPR000223">
    <property type="entry name" value="Pept_S26A_signal_pept_1"/>
</dbReference>
<dbReference type="GO" id="GO:0005886">
    <property type="term" value="C:plasma membrane"/>
    <property type="evidence" value="ECO:0007669"/>
    <property type="project" value="UniProtKB-SubCell"/>
</dbReference>
<dbReference type="MEROPS" id="S26.015"/>
<feature type="transmembrane region" description="Helical" evidence="8">
    <location>
        <begin position="21"/>
        <end position="41"/>
    </location>
</feature>
<evidence type="ECO:0000256" key="2">
    <source>
        <dbReference type="ARBA" id="ARBA00004401"/>
    </source>
</evidence>
<gene>
    <name evidence="11" type="primary">sipS_2</name>
    <name evidence="11" type="ORF">B857_02372</name>
</gene>
<keyword evidence="8" id="KW-1133">Transmembrane helix</keyword>
<protein>
    <recommendedName>
        <fullName evidence="4 8">Signal peptidase I</fullName>
        <ecNumber evidence="4 8">3.4.21.89</ecNumber>
    </recommendedName>
</protein>
<evidence type="ECO:0000256" key="9">
    <source>
        <dbReference type="RuleBase" id="RU362042"/>
    </source>
</evidence>
<dbReference type="InterPro" id="IPR019756">
    <property type="entry name" value="Pept_S26A_signal_pept_1_Ser-AS"/>
</dbReference>
<organism evidence="11 12">
    <name type="scientific">Solibacillus isronensis B3W22</name>
    <dbReference type="NCBI Taxonomy" id="1224748"/>
    <lineage>
        <taxon>Bacteria</taxon>
        <taxon>Bacillati</taxon>
        <taxon>Bacillota</taxon>
        <taxon>Bacilli</taxon>
        <taxon>Bacillales</taxon>
        <taxon>Caryophanaceae</taxon>
        <taxon>Solibacillus</taxon>
    </lineage>
</organism>
<keyword evidence="8" id="KW-0472">Membrane</keyword>
<dbReference type="PROSITE" id="PS00760">
    <property type="entry name" value="SPASE_I_2"/>
    <property type="match status" value="1"/>
</dbReference>
<dbReference type="EC" id="3.4.21.89" evidence="4 8"/>
<evidence type="ECO:0000256" key="4">
    <source>
        <dbReference type="ARBA" id="ARBA00013208"/>
    </source>
</evidence>
<dbReference type="EMBL" id="AMCK01000012">
    <property type="protein sequence ID" value="EKB44745.1"/>
    <property type="molecule type" value="Genomic_DNA"/>
</dbReference>
<dbReference type="InterPro" id="IPR019533">
    <property type="entry name" value="Peptidase_S26"/>
</dbReference>
<proteinExistence type="inferred from homology"/>
<dbReference type="GO" id="GO:0009003">
    <property type="term" value="F:signal peptidase activity"/>
    <property type="evidence" value="ECO:0007669"/>
    <property type="project" value="UniProtKB-EC"/>
</dbReference>
<keyword evidence="6 8" id="KW-0378">Hydrolase</keyword>
<comment type="similarity">
    <text evidence="3 9">Belongs to the peptidase S26 family.</text>
</comment>